<dbReference type="Proteomes" id="UP000199050">
    <property type="component" value="Unassembled WGS sequence"/>
</dbReference>
<dbReference type="InterPro" id="IPR036388">
    <property type="entry name" value="WH-like_DNA-bd_sf"/>
</dbReference>
<keyword evidence="5 8" id="KW-0238">DNA-binding</keyword>
<feature type="modified residue" description="4-aspartylphosphate" evidence="7">
    <location>
        <position position="53"/>
    </location>
</feature>
<dbReference type="Pfam" id="PF00486">
    <property type="entry name" value="Trans_reg_C"/>
    <property type="match status" value="1"/>
</dbReference>
<dbReference type="GO" id="GO:0032993">
    <property type="term" value="C:protein-DNA complex"/>
    <property type="evidence" value="ECO:0007669"/>
    <property type="project" value="TreeGrafter"/>
</dbReference>
<evidence type="ECO:0000256" key="6">
    <source>
        <dbReference type="ARBA" id="ARBA00023163"/>
    </source>
</evidence>
<evidence type="ECO:0000256" key="1">
    <source>
        <dbReference type="ARBA" id="ARBA00004496"/>
    </source>
</evidence>
<dbReference type="InterPro" id="IPR016032">
    <property type="entry name" value="Sig_transdc_resp-reg_C-effctor"/>
</dbReference>
<dbReference type="AlphaFoldDB" id="A0A1G8KBE4"/>
<evidence type="ECO:0000256" key="2">
    <source>
        <dbReference type="ARBA" id="ARBA00022553"/>
    </source>
</evidence>
<protein>
    <submittedName>
        <fullName evidence="11">DNA-binding response regulator, OmpR family, contains REC and winged-helix (WHTH) domain</fullName>
    </submittedName>
</protein>
<dbReference type="SMART" id="SM00862">
    <property type="entry name" value="Trans_reg_C"/>
    <property type="match status" value="1"/>
</dbReference>
<dbReference type="Pfam" id="PF00072">
    <property type="entry name" value="Response_reg"/>
    <property type="match status" value="1"/>
</dbReference>
<dbReference type="FunFam" id="3.40.50.2300:FF:000001">
    <property type="entry name" value="DNA-binding response regulator PhoB"/>
    <property type="match status" value="1"/>
</dbReference>
<dbReference type="FunFam" id="1.10.10.10:FF:000018">
    <property type="entry name" value="DNA-binding response regulator ResD"/>
    <property type="match status" value="1"/>
</dbReference>
<dbReference type="GO" id="GO:0000976">
    <property type="term" value="F:transcription cis-regulatory region binding"/>
    <property type="evidence" value="ECO:0007669"/>
    <property type="project" value="TreeGrafter"/>
</dbReference>
<evidence type="ECO:0000256" key="5">
    <source>
        <dbReference type="ARBA" id="ARBA00023125"/>
    </source>
</evidence>
<feature type="DNA-binding region" description="OmpR/PhoB-type" evidence="8">
    <location>
        <begin position="129"/>
        <end position="226"/>
    </location>
</feature>
<dbReference type="InterPro" id="IPR011006">
    <property type="entry name" value="CheY-like_superfamily"/>
</dbReference>
<comment type="subcellular location">
    <subcellularLocation>
        <location evidence="1">Cytoplasm</location>
    </subcellularLocation>
</comment>
<keyword evidence="3" id="KW-0902">Two-component regulatory system</keyword>
<dbReference type="PROSITE" id="PS50110">
    <property type="entry name" value="RESPONSE_REGULATORY"/>
    <property type="match status" value="1"/>
</dbReference>
<dbReference type="PANTHER" id="PTHR48111:SF73">
    <property type="entry name" value="ALKALINE PHOSPHATASE SYNTHESIS TRANSCRIPTIONAL REGULATORY PROTEIN PHOP"/>
    <property type="match status" value="1"/>
</dbReference>
<dbReference type="OrthoDB" id="9790442at2"/>
<feature type="domain" description="OmpR/PhoB-type" evidence="10">
    <location>
        <begin position="129"/>
        <end position="226"/>
    </location>
</feature>
<dbReference type="GO" id="GO:0000156">
    <property type="term" value="F:phosphorelay response regulator activity"/>
    <property type="evidence" value="ECO:0007669"/>
    <property type="project" value="TreeGrafter"/>
</dbReference>
<dbReference type="SUPFAM" id="SSF46894">
    <property type="entry name" value="C-terminal effector domain of the bipartite response regulators"/>
    <property type="match status" value="1"/>
</dbReference>
<dbReference type="SMART" id="SM00448">
    <property type="entry name" value="REC"/>
    <property type="match status" value="1"/>
</dbReference>
<organism evidence="11 12">
    <name type="scientific">Paenibacillus typhae</name>
    <dbReference type="NCBI Taxonomy" id="1174501"/>
    <lineage>
        <taxon>Bacteria</taxon>
        <taxon>Bacillati</taxon>
        <taxon>Bacillota</taxon>
        <taxon>Bacilli</taxon>
        <taxon>Bacillales</taxon>
        <taxon>Paenibacillaceae</taxon>
        <taxon>Paenibacillus</taxon>
    </lineage>
</organism>
<keyword evidence="2 7" id="KW-0597">Phosphoprotein</keyword>
<proteinExistence type="predicted"/>
<reference evidence="12" key="1">
    <citation type="submission" date="2016-10" db="EMBL/GenBank/DDBJ databases">
        <authorList>
            <person name="Varghese N."/>
            <person name="Submissions S."/>
        </authorList>
    </citation>
    <scope>NUCLEOTIDE SEQUENCE [LARGE SCALE GENOMIC DNA]</scope>
    <source>
        <strain evidence="12">CGMCC 1.11012</strain>
    </source>
</reference>
<feature type="domain" description="Response regulatory" evidence="9">
    <location>
        <begin position="4"/>
        <end position="117"/>
    </location>
</feature>
<dbReference type="STRING" id="1174501.SAMN05216192_10590"/>
<evidence type="ECO:0000313" key="12">
    <source>
        <dbReference type="Proteomes" id="UP000199050"/>
    </source>
</evidence>
<dbReference type="RefSeq" id="WP_090713325.1">
    <property type="nucleotide sequence ID" value="NZ_CBCSKY010000002.1"/>
</dbReference>
<dbReference type="Gene3D" id="1.10.10.10">
    <property type="entry name" value="Winged helix-like DNA-binding domain superfamily/Winged helix DNA-binding domain"/>
    <property type="match status" value="1"/>
</dbReference>
<evidence type="ECO:0000256" key="3">
    <source>
        <dbReference type="ARBA" id="ARBA00023012"/>
    </source>
</evidence>
<dbReference type="PROSITE" id="PS51755">
    <property type="entry name" value="OMPR_PHOB"/>
    <property type="match status" value="1"/>
</dbReference>
<evidence type="ECO:0000256" key="8">
    <source>
        <dbReference type="PROSITE-ProRule" id="PRU01091"/>
    </source>
</evidence>
<accession>A0A1G8KBE4</accession>
<dbReference type="CDD" id="cd00383">
    <property type="entry name" value="trans_reg_C"/>
    <property type="match status" value="1"/>
</dbReference>
<evidence type="ECO:0000259" key="9">
    <source>
        <dbReference type="PROSITE" id="PS50110"/>
    </source>
</evidence>
<keyword evidence="6" id="KW-0804">Transcription</keyword>
<dbReference type="SUPFAM" id="SSF52172">
    <property type="entry name" value="CheY-like"/>
    <property type="match status" value="1"/>
</dbReference>
<sequence>MNKKVLVVDDEQSISSAIAYALRREGYEVDTAGDGEEALSKVQTFRPNALVLDVMMPKLSGYDVCRRLEDRDDIGIILLTVKNDIVDKIVGLELGADDYMTKPFEIRELLARVKALLRRLEKKTGETPAELLEYGELRLYPERRSAELRNEELELTPKEFDLLLLLLSHPQRVYMREELLEQVWEMDYAGGTRTVDIHIQRLRKKLGEPYQNMLQTVYGVGYKAVPAGGYP</sequence>
<evidence type="ECO:0000256" key="4">
    <source>
        <dbReference type="ARBA" id="ARBA00023015"/>
    </source>
</evidence>
<keyword evidence="4" id="KW-0805">Transcription regulation</keyword>
<dbReference type="InterPro" id="IPR039420">
    <property type="entry name" value="WalR-like"/>
</dbReference>
<dbReference type="Gene3D" id="3.40.50.2300">
    <property type="match status" value="1"/>
</dbReference>
<dbReference type="EMBL" id="FNDX01000005">
    <property type="protein sequence ID" value="SDI40732.1"/>
    <property type="molecule type" value="Genomic_DNA"/>
</dbReference>
<gene>
    <name evidence="11" type="ORF">SAMN05216192_10590</name>
</gene>
<dbReference type="PANTHER" id="PTHR48111">
    <property type="entry name" value="REGULATOR OF RPOS"/>
    <property type="match status" value="1"/>
</dbReference>
<keyword evidence="12" id="KW-1185">Reference proteome</keyword>
<dbReference type="Gene3D" id="6.10.250.690">
    <property type="match status" value="1"/>
</dbReference>
<name>A0A1G8KBE4_9BACL</name>
<dbReference type="GO" id="GO:0005829">
    <property type="term" value="C:cytosol"/>
    <property type="evidence" value="ECO:0007669"/>
    <property type="project" value="TreeGrafter"/>
</dbReference>
<dbReference type="InterPro" id="IPR001789">
    <property type="entry name" value="Sig_transdc_resp-reg_receiver"/>
</dbReference>
<dbReference type="GO" id="GO:0006355">
    <property type="term" value="P:regulation of DNA-templated transcription"/>
    <property type="evidence" value="ECO:0007669"/>
    <property type="project" value="InterPro"/>
</dbReference>
<evidence type="ECO:0000313" key="11">
    <source>
        <dbReference type="EMBL" id="SDI40732.1"/>
    </source>
</evidence>
<evidence type="ECO:0000259" key="10">
    <source>
        <dbReference type="PROSITE" id="PS51755"/>
    </source>
</evidence>
<dbReference type="InterPro" id="IPR001867">
    <property type="entry name" value="OmpR/PhoB-type_DNA-bd"/>
</dbReference>
<evidence type="ECO:0000256" key="7">
    <source>
        <dbReference type="PROSITE-ProRule" id="PRU00169"/>
    </source>
</evidence>